<evidence type="ECO:0000256" key="2">
    <source>
        <dbReference type="ARBA" id="ARBA00023015"/>
    </source>
</evidence>
<dbReference type="AlphaFoldDB" id="A0A918VF74"/>
<dbReference type="PRINTS" id="PR00039">
    <property type="entry name" value="HTHLYSR"/>
</dbReference>
<dbReference type="InterPro" id="IPR036390">
    <property type="entry name" value="WH_DNA-bd_sf"/>
</dbReference>
<dbReference type="GO" id="GO:0003677">
    <property type="term" value="F:DNA binding"/>
    <property type="evidence" value="ECO:0007669"/>
    <property type="project" value="UniProtKB-KW"/>
</dbReference>
<dbReference type="Gene3D" id="3.40.190.290">
    <property type="match status" value="1"/>
</dbReference>
<dbReference type="PANTHER" id="PTHR30419">
    <property type="entry name" value="HTH-TYPE TRANSCRIPTIONAL REGULATOR YBHD"/>
    <property type="match status" value="1"/>
</dbReference>
<evidence type="ECO:0000259" key="5">
    <source>
        <dbReference type="PROSITE" id="PS50931"/>
    </source>
</evidence>
<sequence>MNAATRRPHSAAVRTEQLEYITAVTRFGSLRRAAEELRLSQPALSETVRNLERELGVDLLERKRSGATMSTAGRELLPHIVAVLEAVDRLRTAAGEQHRVSRMVRVGTVNAATVPLLIPAVRAFRAAHPHTQVEVVGAQQTDIHRALTEGGFDLGLVNHLEGDDLPAAFSSVELLRGRPVVCVRPDSPLAARAAVSAQDLLTEPLIGMRTGYVMHRYVHRLLGRHGPCFAYSTDGAEMGKLMVAEGLGATVLPDFSVIGDPLEHSGLITHRPIADDGATRVLLMLLRRRVEPVPQAARDLHEAFVRRARERGGTLPRPEASGGA</sequence>
<dbReference type="Pfam" id="PF00126">
    <property type="entry name" value="HTH_1"/>
    <property type="match status" value="1"/>
</dbReference>
<evidence type="ECO:0000256" key="3">
    <source>
        <dbReference type="ARBA" id="ARBA00023125"/>
    </source>
</evidence>
<dbReference type="Gene3D" id="1.10.10.10">
    <property type="entry name" value="Winged helix-like DNA-binding domain superfamily/Winged helix DNA-binding domain"/>
    <property type="match status" value="1"/>
</dbReference>
<dbReference type="EMBL" id="BMWH01000016">
    <property type="protein sequence ID" value="GGZ96384.1"/>
    <property type="molecule type" value="Genomic_DNA"/>
</dbReference>
<evidence type="ECO:0000313" key="7">
    <source>
        <dbReference type="Proteomes" id="UP000623010"/>
    </source>
</evidence>
<organism evidence="6 7">
    <name type="scientific">Streptomyces echinoruber</name>
    <dbReference type="NCBI Taxonomy" id="68898"/>
    <lineage>
        <taxon>Bacteria</taxon>
        <taxon>Bacillati</taxon>
        <taxon>Actinomycetota</taxon>
        <taxon>Actinomycetes</taxon>
        <taxon>Kitasatosporales</taxon>
        <taxon>Streptomycetaceae</taxon>
        <taxon>Streptomyces</taxon>
    </lineage>
</organism>
<proteinExistence type="inferred from homology"/>
<gene>
    <name evidence="6" type="ORF">GCM10010389_39570</name>
</gene>
<reference evidence="6" key="1">
    <citation type="journal article" date="2014" name="Int. J. Syst. Evol. Microbiol.">
        <title>Complete genome sequence of Corynebacterium casei LMG S-19264T (=DSM 44701T), isolated from a smear-ripened cheese.</title>
        <authorList>
            <consortium name="US DOE Joint Genome Institute (JGI-PGF)"/>
            <person name="Walter F."/>
            <person name="Albersmeier A."/>
            <person name="Kalinowski J."/>
            <person name="Ruckert C."/>
        </authorList>
    </citation>
    <scope>NUCLEOTIDE SEQUENCE</scope>
    <source>
        <strain evidence="6">JCM 5016</strain>
    </source>
</reference>
<keyword evidence="2" id="KW-0805">Transcription regulation</keyword>
<comment type="similarity">
    <text evidence="1">Belongs to the LysR transcriptional regulatory family.</text>
</comment>
<feature type="domain" description="HTH lysR-type" evidence="5">
    <location>
        <begin position="13"/>
        <end position="70"/>
    </location>
</feature>
<protein>
    <submittedName>
        <fullName evidence="6">LysR family transcriptional regulator</fullName>
    </submittedName>
</protein>
<dbReference type="SUPFAM" id="SSF53850">
    <property type="entry name" value="Periplasmic binding protein-like II"/>
    <property type="match status" value="1"/>
</dbReference>
<dbReference type="InterPro" id="IPR050950">
    <property type="entry name" value="HTH-type_LysR_regulators"/>
</dbReference>
<dbReference type="Proteomes" id="UP000623010">
    <property type="component" value="Unassembled WGS sequence"/>
</dbReference>
<dbReference type="GO" id="GO:0003700">
    <property type="term" value="F:DNA-binding transcription factor activity"/>
    <property type="evidence" value="ECO:0007669"/>
    <property type="project" value="InterPro"/>
</dbReference>
<dbReference type="Pfam" id="PF03466">
    <property type="entry name" value="LysR_substrate"/>
    <property type="match status" value="1"/>
</dbReference>
<dbReference type="SUPFAM" id="SSF46785">
    <property type="entry name" value="Winged helix' DNA-binding domain"/>
    <property type="match status" value="1"/>
</dbReference>
<accession>A0A918VF74</accession>
<evidence type="ECO:0000256" key="1">
    <source>
        <dbReference type="ARBA" id="ARBA00009437"/>
    </source>
</evidence>
<dbReference type="CDD" id="cd05466">
    <property type="entry name" value="PBP2_LTTR_substrate"/>
    <property type="match status" value="1"/>
</dbReference>
<keyword evidence="4" id="KW-0804">Transcription</keyword>
<dbReference type="InterPro" id="IPR005119">
    <property type="entry name" value="LysR_subst-bd"/>
</dbReference>
<dbReference type="GO" id="GO:0005829">
    <property type="term" value="C:cytosol"/>
    <property type="evidence" value="ECO:0007669"/>
    <property type="project" value="TreeGrafter"/>
</dbReference>
<dbReference type="InterPro" id="IPR036388">
    <property type="entry name" value="WH-like_DNA-bd_sf"/>
</dbReference>
<dbReference type="InterPro" id="IPR000847">
    <property type="entry name" value="LysR_HTH_N"/>
</dbReference>
<name>A0A918VF74_9ACTN</name>
<keyword evidence="7" id="KW-1185">Reference proteome</keyword>
<evidence type="ECO:0000313" key="6">
    <source>
        <dbReference type="EMBL" id="GGZ96384.1"/>
    </source>
</evidence>
<dbReference type="PROSITE" id="PS50931">
    <property type="entry name" value="HTH_LYSR"/>
    <property type="match status" value="1"/>
</dbReference>
<dbReference type="FunFam" id="1.10.10.10:FF:000001">
    <property type="entry name" value="LysR family transcriptional regulator"/>
    <property type="match status" value="1"/>
</dbReference>
<keyword evidence="3" id="KW-0238">DNA-binding</keyword>
<reference evidence="6" key="2">
    <citation type="submission" date="2020-09" db="EMBL/GenBank/DDBJ databases">
        <authorList>
            <person name="Sun Q."/>
            <person name="Ohkuma M."/>
        </authorList>
    </citation>
    <scope>NUCLEOTIDE SEQUENCE</scope>
    <source>
        <strain evidence="6">JCM 5016</strain>
    </source>
</reference>
<evidence type="ECO:0000256" key="4">
    <source>
        <dbReference type="ARBA" id="ARBA00023163"/>
    </source>
</evidence>
<comment type="caution">
    <text evidence="6">The sequence shown here is derived from an EMBL/GenBank/DDBJ whole genome shotgun (WGS) entry which is preliminary data.</text>
</comment>